<dbReference type="KEGG" id="dat:HRM2_18220"/>
<evidence type="ECO:0000313" key="8">
    <source>
        <dbReference type="Proteomes" id="UP000000442"/>
    </source>
</evidence>
<evidence type="ECO:0000259" key="6">
    <source>
        <dbReference type="Pfam" id="PF04932"/>
    </source>
</evidence>
<keyword evidence="4 5" id="KW-0472">Membrane</keyword>
<dbReference type="InterPro" id="IPR007016">
    <property type="entry name" value="O-antigen_ligase-rel_domated"/>
</dbReference>
<dbReference type="Proteomes" id="UP000000442">
    <property type="component" value="Chromosome"/>
</dbReference>
<dbReference type="InterPro" id="IPR051533">
    <property type="entry name" value="WaaL-like"/>
</dbReference>
<organism evidence="7 8">
    <name type="scientific">Desulforapulum autotrophicum (strain ATCC 43914 / DSM 3382 / VKM B-1955 / HRM2)</name>
    <name type="common">Desulfobacterium autotrophicum</name>
    <dbReference type="NCBI Taxonomy" id="177437"/>
    <lineage>
        <taxon>Bacteria</taxon>
        <taxon>Pseudomonadati</taxon>
        <taxon>Thermodesulfobacteriota</taxon>
        <taxon>Desulfobacteria</taxon>
        <taxon>Desulfobacterales</taxon>
        <taxon>Desulfobacteraceae</taxon>
        <taxon>Desulforapulum</taxon>
    </lineage>
</organism>
<dbReference type="EMBL" id="CP001087">
    <property type="protein sequence ID" value="ACN14924.1"/>
    <property type="molecule type" value="Genomic_DNA"/>
</dbReference>
<feature type="transmembrane region" description="Helical" evidence="5">
    <location>
        <begin position="113"/>
        <end position="133"/>
    </location>
</feature>
<dbReference type="PANTHER" id="PTHR37422">
    <property type="entry name" value="TEICHURONIC ACID BIOSYNTHESIS PROTEIN TUAE"/>
    <property type="match status" value="1"/>
</dbReference>
<dbReference type="Pfam" id="PF04932">
    <property type="entry name" value="Wzy_C"/>
    <property type="match status" value="1"/>
</dbReference>
<feature type="transmembrane region" description="Helical" evidence="5">
    <location>
        <begin position="364"/>
        <end position="383"/>
    </location>
</feature>
<sequence length="412" mass="47625">MKDKKYQNLKTLEFLGLFVLFFCIPFFKVGKTVGVFMLIFGAFGHILIQRKNTFSKPNLLEFFLLGLLITGFISTVLNWPFHKGFNGFKDTFQFVLIFWVIYRKTFTLKQLELLFWAIVIGSIIGLTVGYIRWQSGDKAYFILKNMSLANTSIIIGIISSSLIGKIIQEKDGFLNKDKIISSLALIFLLFCLFMGGNRSGIIGFCAFLVTLPFFRSINKKAIAFAIVIVCISSVILWDLKSYSNRITHLLEIRLNVFNYESMTPNDQFRFDYWRVSYAQFIQKNKKMFGIGPRNYGSIDVNNLKFDPPLKNIAKLQSPNHSHNWLLTKLIEEGIFGLFFILGFWVSVLWILLKYRKYEKNYHWSIVSCLGAIIIPAIAGLFYSPFRREVAWVSMMYIGLALSFIRNTECKDT</sequence>
<dbReference type="AlphaFoldDB" id="C0QBR2"/>
<dbReference type="HOGENOM" id="CLU_666868_0_0_7"/>
<dbReference type="GO" id="GO:0016020">
    <property type="term" value="C:membrane"/>
    <property type="evidence" value="ECO:0007669"/>
    <property type="project" value="UniProtKB-SubCell"/>
</dbReference>
<feature type="transmembrane region" description="Helical" evidence="5">
    <location>
        <begin position="60"/>
        <end position="81"/>
    </location>
</feature>
<keyword evidence="2 5" id="KW-0812">Transmembrane</keyword>
<proteinExistence type="predicted"/>
<dbReference type="OrthoDB" id="871774at2"/>
<dbReference type="RefSeq" id="WP_015903710.1">
    <property type="nucleotide sequence ID" value="NC_012108.1"/>
</dbReference>
<keyword evidence="8" id="KW-1185">Reference proteome</keyword>
<feature type="transmembrane region" description="Helical" evidence="5">
    <location>
        <begin position="333"/>
        <end position="352"/>
    </location>
</feature>
<feature type="transmembrane region" description="Helical" evidence="5">
    <location>
        <begin position="221"/>
        <end position="239"/>
    </location>
</feature>
<feature type="transmembrane region" description="Helical" evidence="5">
    <location>
        <begin position="145"/>
        <end position="167"/>
    </location>
</feature>
<evidence type="ECO:0000256" key="4">
    <source>
        <dbReference type="ARBA" id="ARBA00023136"/>
    </source>
</evidence>
<dbReference type="eggNOG" id="COG3307">
    <property type="taxonomic scope" value="Bacteria"/>
</dbReference>
<keyword evidence="3 5" id="KW-1133">Transmembrane helix</keyword>
<evidence type="ECO:0000256" key="3">
    <source>
        <dbReference type="ARBA" id="ARBA00022989"/>
    </source>
</evidence>
<feature type="transmembrane region" description="Helical" evidence="5">
    <location>
        <begin position="389"/>
        <end position="407"/>
    </location>
</feature>
<comment type="subcellular location">
    <subcellularLocation>
        <location evidence="1">Membrane</location>
        <topology evidence="1">Multi-pass membrane protein</topology>
    </subcellularLocation>
</comment>
<reference evidence="7 8" key="1">
    <citation type="journal article" date="2009" name="Environ. Microbiol.">
        <title>Genome sequence of Desulfobacterium autotrophicum HRM2, a marine sulfate reducer oxidizing organic carbon completely to carbon dioxide.</title>
        <authorList>
            <person name="Strittmatter A.W."/>
            <person name="Liesegang H."/>
            <person name="Rabus R."/>
            <person name="Decker I."/>
            <person name="Amann J."/>
            <person name="Andres S."/>
            <person name="Henne A."/>
            <person name="Fricke W.F."/>
            <person name="Martinez-Arias R."/>
            <person name="Bartels D."/>
            <person name="Goesmann A."/>
            <person name="Krause L."/>
            <person name="Puehler A."/>
            <person name="Klenk H.P."/>
            <person name="Richter M."/>
            <person name="Schuler M."/>
            <person name="Gloeckner F.O."/>
            <person name="Meyerdierks A."/>
            <person name="Gottschalk G."/>
            <person name="Amann R."/>
        </authorList>
    </citation>
    <scope>NUCLEOTIDE SEQUENCE [LARGE SCALE GENOMIC DNA]</scope>
    <source>
        <strain evidence="8">ATCC 43914 / DSM 3382 / HRM2</strain>
    </source>
</reference>
<dbReference type="PANTHER" id="PTHR37422:SF13">
    <property type="entry name" value="LIPOPOLYSACCHARIDE BIOSYNTHESIS PROTEIN PA4999-RELATED"/>
    <property type="match status" value="1"/>
</dbReference>
<evidence type="ECO:0000256" key="2">
    <source>
        <dbReference type="ARBA" id="ARBA00022692"/>
    </source>
</evidence>
<gene>
    <name evidence="7" type="ordered locus">HRM2_18220</name>
</gene>
<feature type="domain" description="O-antigen ligase-related" evidence="6">
    <location>
        <begin position="183"/>
        <end position="340"/>
    </location>
</feature>
<accession>C0QBR2</accession>
<protein>
    <submittedName>
        <fullName evidence="7">Teichuronic acid biosynthesis protein TuaE</fullName>
    </submittedName>
</protein>
<dbReference type="STRING" id="177437.HRM2_18220"/>
<evidence type="ECO:0000313" key="7">
    <source>
        <dbReference type="EMBL" id="ACN14924.1"/>
    </source>
</evidence>
<evidence type="ECO:0000256" key="5">
    <source>
        <dbReference type="SAM" id="Phobius"/>
    </source>
</evidence>
<feature type="transmembrane region" description="Helical" evidence="5">
    <location>
        <begin position="179"/>
        <end position="209"/>
    </location>
</feature>
<evidence type="ECO:0000256" key="1">
    <source>
        <dbReference type="ARBA" id="ARBA00004141"/>
    </source>
</evidence>
<name>C0QBR2_DESAH</name>